<dbReference type="EMBL" id="PVZC01000009">
    <property type="protein sequence ID" value="PRX95576.1"/>
    <property type="molecule type" value="Genomic_DNA"/>
</dbReference>
<dbReference type="Proteomes" id="UP000237846">
    <property type="component" value="Unassembled WGS sequence"/>
</dbReference>
<feature type="compositionally biased region" description="Basic and acidic residues" evidence="1">
    <location>
        <begin position="50"/>
        <end position="62"/>
    </location>
</feature>
<organism evidence="2 3">
    <name type="scientific">Allonocardiopsis opalescens</name>
    <dbReference type="NCBI Taxonomy" id="1144618"/>
    <lineage>
        <taxon>Bacteria</taxon>
        <taxon>Bacillati</taxon>
        <taxon>Actinomycetota</taxon>
        <taxon>Actinomycetes</taxon>
        <taxon>Streptosporangiales</taxon>
        <taxon>Allonocardiopsis</taxon>
    </lineage>
</organism>
<accession>A0A2T0PVK7</accession>
<dbReference type="AlphaFoldDB" id="A0A2T0PVK7"/>
<reference evidence="2 3" key="1">
    <citation type="submission" date="2018-03" db="EMBL/GenBank/DDBJ databases">
        <title>Genomic Encyclopedia of Archaeal and Bacterial Type Strains, Phase II (KMG-II): from individual species to whole genera.</title>
        <authorList>
            <person name="Goeker M."/>
        </authorList>
    </citation>
    <scope>NUCLEOTIDE SEQUENCE [LARGE SCALE GENOMIC DNA]</scope>
    <source>
        <strain evidence="2 3">DSM 45601</strain>
    </source>
</reference>
<sequence>MADKKPTEKVVPPAEGTEHGYYGTVQDDDPNETYTVAGQTSTGQTANVNDEPKSRQGSKRSE</sequence>
<evidence type="ECO:0000313" key="2">
    <source>
        <dbReference type="EMBL" id="PRX95576.1"/>
    </source>
</evidence>
<gene>
    <name evidence="2" type="ORF">CLV72_109185</name>
</gene>
<feature type="region of interest" description="Disordered" evidence="1">
    <location>
        <begin position="1"/>
        <end position="62"/>
    </location>
</feature>
<name>A0A2T0PVK7_9ACTN</name>
<evidence type="ECO:0000256" key="1">
    <source>
        <dbReference type="SAM" id="MobiDB-lite"/>
    </source>
</evidence>
<proteinExistence type="predicted"/>
<evidence type="ECO:0000313" key="3">
    <source>
        <dbReference type="Proteomes" id="UP000237846"/>
    </source>
</evidence>
<comment type="caution">
    <text evidence="2">The sequence shown here is derived from an EMBL/GenBank/DDBJ whole genome shotgun (WGS) entry which is preliminary data.</text>
</comment>
<feature type="compositionally biased region" description="Polar residues" evidence="1">
    <location>
        <begin position="32"/>
        <end position="48"/>
    </location>
</feature>
<keyword evidence="3" id="KW-1185">Reference proteome</keyword>
<dbReference type="RefSeq" id="WP_170141122.1">
    <property type="nucleotide sequence ID" value="NZ_PVZC01000009.1"/>
</dbReference>
<protein>
    <submittedName>
        <fullName evidence="2">Uncharacterized protein</fullName>
    </submittedName>
</protein>